<keyword evidence="2" id="KW-1185">Reference proteome</keyword>
<evidence type="ECO:0000313" key="2">
    <source>
        <dbReference type="Proteomes" id="UP001438707"/>
    </source>
</evidence>
<dbReference type="Proteomes" id="UP001438707">
    <property type="component" value="Unassembled WGS sequence"/>
</dbReference>
<comment type="caution">
    <text evidence="1">The sequence shown here is derived from an EMBL/GenBank/DDBJ whole genome shotgun (WGS) entry which is preliminary data.</text>
</comment>
<name>A0AAW1RP41_9CHLO</name>
<proteinExistence type="predicted"/>
<sequence length="264" mass="27920">MLLSKSAAPATATSSAVRCLSQRLCTSSAPRRQLGAQRAAVTTSRRIGRTLTLASTSSGSTADVTADGPGVATGSPWVPILATAGFAAAWIQKYTVHKDQVLVALATVALAQSALSLLKPEVHADWVSVVAAPAVLAWHALQTGVFRNVQFHYMEVAIAVFGWYLCKNLKGPALAWAATLGVALYSQYGATWYTAAYGVVAGWKLLEGYKNESKVAIQMIPPVLASVWALYKQAPLTWTIILMLSQIAGSALTMVQSVVKSVTN</sequence>
<evidence type="ECO:0000313" key="1">
    <source>
        <dbReference type="EMBL" id="KAK9835516.1"/>
    </source>
</evidence>
<protein>
    <submittedName>
        <fullName evidence="1">Uncharacterized protein</fullName>
    </submittedName>
</protein>
<dbReference type="AlphaFoldDB" id="A0AAW1RP41"/>
<reference evidence="1 2" key="1">
    <citation type="journal article" date="2024" name="Nat. Commun.">
        <title>Phylogenomics reveals the evolutionary origins of lichenization in chlorophyte algae.</title>
        <authorList>
            <person name="Puginier C."/>
            <person name="Libourel C."/>
            <person name="Otte J."/>
            <person name="Skaloud P."/>
            <person name="Haon M."/>
            <person name="Grisel S."/>
            <person name="Petersen M."/>
            <person name="Berrin J.G."/>
            <person name="Delaux P.M."/>
            <person name="Dal Grande F."/>
            <person name="Keller J."/>
        </authorList>
    </citation>
    <scope>NUCLEOTIDE SEQUENCE [LARGE SCALE GENOMIC DNA]</scope>
    <source>
        <strain evidence="1 2">SAG 2145</strain>
    </source>
</reference>
<gene>
    <name evidence="1" type="ORF">WJX74_002106</name>
</gene>
<organism evidence="1 2">
    <name type="scientific">Apatococcus lobatus</name>
    <dbReference type="NCBI Taxonomy" id="904363"/>
    <lineage>
        <taxon>Eukaryota</taxon>
        <taxon>Viridiplantae</taxon>
        <taxon>Chlorophyta</taxon>
        <taxon>core chlorophytes</taxon>
        <taxon>Trebouxiophyceae</taxon>
        <taxon>Chlorellales</taxon>
        <taxon>Chlorellaceae</taxon>
        <taxon>Apatococcus</taxon>
    </lineage>
</organism>
<accession>A0AAW1RP41</accession>
<dbReference type="EMBL" id="JALJOS010000008">
    <property type="protein sequence ID" value="KAK9835516.1"/>
    <property type="molecule type" value="Genomic_DNA"/>
</dbReference>